<gene>
    <name evidence="10" type="primary">napH</name>
    <name evidence="10" type="ORF">K0504_07955</name>
</gene>
<organism evidence="10 11">
    <name type="scientific">Neiella holothuriorum</name>
    <dbReference type="NCBI Taxonomy" id="2870530"/>
    <lineage>
        <taxon>Bacteria</taxon>
        <taxon>Pseudomonadati</taxon>
        <taxon>Pseudomonadota</taxon>
        <taxon>Gammaproteobacteria</taxon>
        <taxon>Alteromonadales</taxon>
        <taxon>Echinimonadaceae</taxon>
        <taxon>Neiella</taxon>
    </lineage>
</organism>
<dbReference type="InterPro" id="IPR051684">
    <property type="entry name" value="Electron_Trans/Redox"/>
</dbReference>
<evidence type="ECO:0000256" key="6">
    <source>
        <dbReference type="ARBA" id="ARBA00023004"/>
    </source>
</evidence>
<reference evidence="10" key="1">
    <citation type="submission" date="2021-07" db="EMBL/GenBank/DDBJ databases">
        <title>Neiella marina sp. nov., isolated from the intestinal content of sea cucumber Apostichopus japonicus.</title>
        <authorList>
            <person name="Bai X."/>
        </authorList>
    </citation>
    <scope>NUCLEOTIDE SEQUENCE</scope>
    <source>
        <strain evidence="10">126</strain>
    </source>
</reference>
<keyword evidence="1" id="KW-0813">Transport</keyword>
<feature type="transmembrane region" description="Helical" evidence="8">
    <location>
        <begin position="166"/>
        <end position="189"/>
    </location>
</feature>
<dbReference type="PROSITE" id="PS00198">
    <property type="entry name" value="4FE4S_FER_1"/>
    <property type="match status" value="1"/>
</dbReference>
<feature type="domain" description="4Fe-4S ferredoxin-type" evidence="9">
    <location>
        <begin position="250"/>
        <end position="279"/>
    </location>
</feature>
<evidence type="ECO:0000256" key="8">
    <source>
        <dbReference type="SAM" id="Phobius"/>
    </source>
</evidence>
<comment type="caution">
    <text evidence="10">The sequence shown here is derived from an EMBL/GenBank/DDBJ whole genome shotgun (WGS) entry which is preliminary data.</text>
</comment>
<feature type="transmembrane region" description="Helical" evidence="8">
    <location>
        <begin position="133"/>
        <end position="154"/>
    </location>
</feature>
<dbReference type="Gene3D" id="3.30.70.20">
    <property type="match status" value="1"/>
</dbReference>
<dbReference type="Proteomes" id="UP001166251">
    <property type="component" value="Unassembled WGS sequence"/>
</dbReference>
<dbReference type="EMBL" id="JAHZSS010000007">
    <property type="protein sequence ID" value="MBW8190967.1"/>
    <property type="molecule type" value="Genomic_DNA"/>
</dbReference>
<evidence type="ECO:0000256" key="1">
    <source>
        <dbReference type="ARBA" id="ARBA00022448"/>
    </source>
</evidence>
<name>A0ABS7EF38_9GAMM</name>
<dbReference type="PANTHER" id="PTHR30176">
    <property type="entry name" value="FERREDOXIN-TYPE PROTEIN NAPH"/>
    <property type="match status" value="1"/>
</dbReference>
<accession>A0ABS7EF38</accession>
<evidence type="ECO:0000256" key="7">
    <source>
        <dbReference type="ARBA" id="ARBA00023014"/>
    </source>
</evidence>
<evidence type="ECO:0000313" key="10">
    <source>
        <dbReference type="EMBL" id="MBW8190967.1"/>
    </source>
</evidence>
<keyword evidence="6" id="KW-0408">Iron</keyword>
<keyword evidence="2" id="KW-0004">4Fe-4S</keyword>
<sequence length="303" mass="33709">MKAQVGLDAVARFGWMRAHRFLLLRRLMQLSVMGLFLLGPWFDVWLIRGNLSSSELLGAIPFTEPWMLLQSLVSGYWPQATLLLGAGIVIAIYWLIGGRSYCSWVCPMNVVTDTAHWLRRQLKVRSQITMPSSIRWGVVAGALLATAFVQGLVWELINPVSLLHRGILFGLGAGWLLIVAVFLFDVFVVEKGWCSQLCPMGACYGLIGRISPVKVVANRREDCNQCMDCYVVCPEPHILKAPLREMKQGSSPLVSAQDCTRCLRCIDVCGQDVFDVTASLKTNNSIQPVATGNRPRTKVENNK</sequence>
<dbReference type="InterPro" id="IPR011886">
    <property type="entry name" value="NapH_MauN"/>
</dbReference>
<keyword evidence="8" id="KW-0472">Membrane</keyword>
<dbReference type="PROSITE" id="PS51379">
    <property type="entry name" value="4FE4S_FER_2"/>
    <property type="match status" value="2"/>
</dbReference>
<feature type="domain" description="4Fe-4S ferredoxin-type" evidence="9">
    <location>
        <begin position="213"/>
        <end position="244"/>
    </location>
</feature>
<feature type="transmembrane region" description="Helical" evidence="8">
    <location>
        <begin position="27"/>
        <end position="47"/>
    </location>
</feature>
<proteinExistence type="predicted"/>
<keyword evidence="4" id="KW-0677">Repeat</keyword>
<dbReference type="InterPro" id="IPR017896">
    <property type="entry name" value="4Fe4S_Fe-S-bd"/>
</dbReference>
<keyword evidence="3" id="KW-0479">Metal-binding</keyword>
<protein>
    <submittedName>
        <fullName evidence="10">Quinol dehydrogenase ferredoxin subunit NapH</fullName>
    </submittedName>
</protein>
<dbReference type="NCBIfam" id="NF007013">
    <property type="entry name" value="PRK09477.1"/>
    <property type="match status" value="1"/>
</dbReference>
<keyword evidence="8" id="KW-0812">Transmembrane</keyword>
<dbReference type="SUPFAM" id="SSF54862">
    <property type="entry name" value="4Fe-4S ferredoxins"/>
    <property type="match status" value="1"/>
</dbReference>
<dbReference type="NCBIfam" id="TIGR02163">
    <property type="entry name" value="napH"/>
    <property type="match status" value="1"/>
</dbReference>
<keyword evidence="7" id="KW-0411">Iron-sulfur</keyword>
<feature type="transmembrane region" description="Helical" evidence="8">
    <location>
        <begin position="76"/>
        <end position="96"/>
    </location>
</feature>
<dbReference type="Pfam" id="PF12801">
    <property type="entry name" value="Fer4_5"/>
    <property type="match status" value="2"/>
</dbReference>
<evidence type="ECO:0000313" key="11">
    <source>
        <dbReference type="Proteomes" id="UP001166251"/>
    </source>
</evidence>
<dbReference type="InterPro" id="IPR017900">
    <property type="entry name" value="4Fe4S_Fe_S_CS"/>
</dbReference>
<evidence type="ECO:0000256" key="3">
    <source>
        <dbReference type="ARBA" id="ARBA00022723"/>
    </source>
</evidence>
<evidence type="ECO:0000259" key="9">
    <source>
        <dbReference type="PROSITE" id="PS51379"/>
    </source>
</evidence>
<dbReference type="PANTHER" id="PTHR30176:SF3">
    <property type="entry name" value="FERREDOXIN-TYPE PROTEIN NAPH"/>
    <property type="match status" value="1"/>
</dbReference>
<keyword evidence="5" id="KW-0249">Electron transport</keyword>
<keyword evidence="11" id="KW-1185">Reference proteome</keyword>
<keyword evidence="8" id="KW-1133">Transmembrane helix</keyword>
<evidence type="ECO:0000256" key="4">
    <source>
        <dbReference type="ARBA" id="ARBA00022737"/>
    </source>
</evidence>
<evidence type="ECO:0000256" key="5">
    <source>
        <dbReference type="ARBA" id="ARBA00022982"/>
    </source>
</evidence>
<dbReference type="RefSeq" id="WP_220103650.1">
    <property type="nucleotide sequence ID" value="NZ_JAHZSS010000007.1"/>
</dbReference>
<evidence type="ECO:0000256" key="2">
    <source>
        <dbReference type="ARBA" id="ARBA00022485"/>
    </source>
</evidence>